<evidence type="ECO:0000313" key="6">
    <source>
        <dbReference type="Proteomes" id="UP001597273"/>
    </source>
</evidence>
<comment type="caution">
    <text evidence="5">The sequence shown here is derived from an EMBL/GenBank/DDBJ whole genome shotgun (WGS) entry which is preliminary data.</text>
</comment>
<proteinExistence type="inferred from homology"/>
<dbReference type="RefSeq" id="WP_204892578.1">
    <property type="nucleotide sequence ID" value="NZ_JBHUFW010000004.1"/>
</dbReference>
<keyword evidence="1 2" id="KW-0436">Ligase</keyword>
<gene>
    <name evidence="2 5" type="primary">bshC</name>
    <name evidence="5" type="ORF">ACFSDB_05545</name>
</gene>
<sequence length="538" mass="60788">MKITEHYIEPSSRLMEDYINGRPEIQRFFSYNPEAGSFSTRLEKLKEHPVRRGELAGIIRSYMEPRGLSEKARQHLADFEGGAHVVVTGQQAGLLTGPLYTIHKAISVIVLAKKASEQLNTKIVPVFWIAGEDHDLAEISHLYRDVNGRLDKLNIPHTEYGKNSASTAALNKSTIKSYLTEYFRSMPETAYSKELHGLAFAFLDKADTFTDFFASFLNHFFQEEGLLYIDAADPGLRRYESAYFQEMIEKAEAIAQSVYETEAELSPSYNAVIGAEQEAANLFITVHNERILLSREGGRFVGKGTDISYSREELLDIASTNPELLSNNVVTRPLMQEMVFPVLAFVGGPGEVAYWAALKGAFEVMGMEMPVVMPRLNITLVNRHVQSLLYKYGLTVPQVISERKVAQMRLALMDSIREKEAEALVERTKEGLVAAYKEIEEAFTSISGGLTPLVEKNLGIHLKQLNFLKNKLEDEVILQNSTQFAHFDLLEMELLPNEGFQERVFSPFPYLNEYGPDLVRRLLALELDYNKNHKIVSL</sequence>
<dbReference type="InterPro" id="IPR055398">
    <property type="entry name" value="Rossmann-like_BshC"/>
</dbReference>
<evidence type="ECO:0000259" key="3">
    <source>
        <dbReference type="Pfam" id="PF10079"/>
    </source>
</evidence>
<reference evidence="6" key="1">
    <citation type="journal article" date="2019" name="Int. J. Syst. Evol. Microbiol.">
        <title>The Global Catalogue of Microorganisms (GCM) 10K type strain sequencing project: providing services to taxonomists for standard genome sequencing and annotation.</title>
        <authorList>
            <consortium name="The Broad Institute Genomics Platform"/>
            <consortium name="The Broad Institute Genome Sequencing Center for Infectious Disease"/>
            <person name="Wu L."/>
            <person name="Ma J."/>
        </authorList>
    </citation>
    <scope>NUCLEOTIDE SEQUENCE [LARGE SCALE GENOMIC DNA]</scope>
    <source>
        <strain evidence="6">CGMCC 1.15475</strain>
    </source>
</reference>
<dbReference type="PIRSF" id="PIRSF012535">
    <property type="entry name" value="UCP012535"/>
    <property type="match status" value="1"/>
</dbReference>
<dbReference type="EMBL" id="JBHUFW010000004">
    <property type="protein sequence ID" value="MFD1862382.1"/>
    <property type="molecule type" value="Genomic_DNA"/>
</dbReference>
<feature type="domain" description="Bacillithiol biosynthesis BshC N-terminal Rossmann-like" evidence="3">
    <location>
        <begin position="1"/>
        <end position="376"/>
    </location>
</feature>
<dbReference type="Pfam" id="PF24850">
    <property type="entry name" value="CC_BshC"/>
    <property type="match status" value="1"/>
</dbReference>
<evidence type="ECO:0000256" key="1">
    <source>
        <dbReference type="ARBA" id="ARBA00022598"/>
    </source>
</evidence>
<dbReference type="HAMAP" id="MF_01867">
    <property type="entry name" value="BshC"/>
    <property type="match status" value="1"/>
</dbReference>
<comment type="similarity">
    <text evidence="2">Belongs to the BshC family.</text>
</comment>
<name>A0ABW4QFK4_9BACL</name>
<feature type="domain" description="Bacillithiol biosynthesis BshC C-terminal coiled-coil" evidence="4">
    <location>
        <begin position="378"/>
        <end position="537"/>
    </location>
</feature>
<evidence type="ECO:0000313" key="5">
    <source>
        <dbReference type="EMBL" id="MFD1862382.1"/>
    </source>
</evidence>
<comment type="function">
    <text evidence="2">Involved in bacillithiol (BSH) biosynthesis. May catalyze the last step of the pathway, the addition of cysteine to glucosamine malate (GlcN-Mal) to generate BSH.</text>
</comment>
<keyword evidence="6" id="KW-1185">Reference proteome</keyword>
<dbReference type="Proteomes" id="UP001597273">
    <property type="component" value="Unassembled WGS sequence"/>
</dbReference>
<dbReference type="Pfam" id="PF10079">
    <property type="entry name" value="Rossmann-like_BshC"/>
    <property type="match status" value="1"/>
</dbReference>
<organism evidence="5 6">
    <name type="scientific">Planococcus chinensis</name>
    <dbReference type="NCBI Taxonomy" id="272917"/>
    <lineage>
        <taxon>Bacteria</taxon>
        <taxon>Bacillati</taxon>
        <taxon>Bacillota</taxon>
        <taxon>Bacilli</taxon>
        <taxon>Bacillales</taxon>
        <taxon>Caryophanaceae</taxon>
        <taxon>Planococcus</taxon>
    </lineage>
</organism>
<accession>A0ABW4QFK4</accession>
<evidence type="ECO:0000259" key="4">
    <source>
        <dbReference type="Pfam" id="PF24850"/>
    </source>
</evidence>
<dbReference type="InterPro" id="IPR055399">
    <property type="entry name" value="CC_BshC"/>
</dbReference>
<dbReference type="EC" id="6.-.-.-" evidence="2"/>
<evidence type="ECO:0000256" key="2">
    <source>
        <dbReference type="HAMAP-Rule" id="MF_01867"/>
    </source>
</evidence>
<dbReference type="InterPro" id="IPR011199">
    <property type="entry name" value="Bacillithiol_biosynth_BshC"/>
</dbReference>
<dbReference type="NCBIfam" id="TIGR03998">
    <property type="entry name" value="thiol_BshC"/>
    <property type="match status" value="1"/>
</dbReference>
<protein>
    <recommendedName>
        <fullName evidence="2">Putative cysteine ligase BshC</fullName>
        <ecNumber evidence="2">6.-.-.-</ecNumber>
    </recommendedName>
</protein>